<keyword evidence="6" id="KW-1185">Reference proteome</keyword>
<dbReference type="Gene3D" id="3.30.830.10">
    <property type="entry name" value="Metalloenzyme, LuxS/M16 peptidase-like"/>
    <property type="match status" value="4"/>
</dbReference>
<dbReference type="PANTHER" id="PTHR11851:SF49">
    <property type="entry name" value="MITOCHONDRIAL-PROCESSING PEPTIDASE SUBUNIT ALPHA"/>
    <property type="match status" value="1"/>
</dbReference>
<feature type="chain" id="PRO_5045496302" evidence="2">
    <location>
        <begin position="26"/>
        <end position="960"/>
    </location>
</feature>
<evidence type="ECO:0000259" key="3">
    <source>
        <dbReference type="Pfam" id="PF00675"/>
    </source>
</evidence>
<comment type="caution">
    <text evidence="5">The sequence shown here is derived from an EMBL/GenBank/DDBJ whole genome shotgun (WGS) entry which is preliminary data.</text>
</comment>
<evidence type="ECO:0000256" key="1">
    <source>
        <dbReference type="ARBA" id="ARBA00007261"/>
    </source>
</evidence>
<accession>A0ABW0JL16</accession>
<dbReference type="RefSeq" id="WP_377304109.1">
    <property type="nucleotide sequence ID" value="NZ_JBHSMK010000004.1"/>
</dbReference>
<organism evidence="5 6">
    <name type="scientific">Rhodanobacter umsongensis</name>
    <dbReference type="NCBI Taxonomy" id="633153"/>
    <lineage>
        <taxon>Bacteria</taxon>
        <taxon>Pseudomonadati</taxon>
        <taxon>Pseudomonadota</taxon>
        <taxon>Gammaproteobacteria</taxon>
        <taxon>Lysobacterales</taxon>
        <taxon>Rhodanobacteraceae</taxon>
        <taxon>Rhodanobacter</taxon>
    </lineage>
</organism>
<evidence type="ECO:0000313" key="5">
    <source>
        <dbReference type="EMBL" id="MFC5436584.1"/>
    </source>
</evidence>
<dbReference type="Pfam" id="PF00675">
    <property type="entry name" value="Peptidase_M16"/>
    <property type="match status" value="2"/>
</dbReference>
<gene>
    <name evidence="5" type="ORF">ACFPME_08445</name>
</gene>
<dbReference type="InterPro" id="IPR050361">
    <property type="entry name" value="MPP/UQCRC_Complex"/>
</dbReference>
<sequence length="960" mass="103452">MAKKPLALLIAGLLTLAGGMPLAPAAAETLVAAAAPATQQIPVLAYSRFMLPNGLTVVVHEDHKAPVVAVSVWYHVGSSYEPEGKTGFAHLFEHLMFQGSENHKDEFFKPFELAGATDQNGTTWLDRTNYFETVPTSALDMALWMESDRMGHLLGAIGQPQLDEQRGVVQNEKRQGENQPYGRASELIQAEAFPTNHPYHHDTIGSMADLNAASLADVKQWFRDYYGAANTVVVLSGDITPAVAKEKMLKYFGDIAAGPRVPRPQPWVAPRDAASRGSMTDNVAQRRIYREWNAPGRGTTDENLLELAAAVLGGSKTSRLYQRLVYRDKLADDVSVGVEQHVLASLFQLQVDVKKGVDPARVDAAVADEWRRFLKDGPSADELARVKTQTRASFVRGLENVSTQASILAEGQLYRNDPGAYLEDFNEFMAATPAAVRAVAGKWIAKGDYTLTVVPGKVDATDAATAAGRAAAPGAPAAVLSAQGDYATVKSDVDRSKGLPAISSFPDLSFPALQRGHLANGVEVILAERHTVPAVQLQLLFDAGYAADQGRKLGTSSFSMAMLDEGSKALDSVEIARRKQRLGALIAAGCGLDYCNASLNALDDQLKPSLDLFADIVRHPAFREADISRLRGQWLAGIAQEKSQPTGIALRTLPPLLYGKGHAYAIPFTGTGTEASISSLTAADMRAFMGDFIRPDNLKILVAGDTTLDKIIPQLNAAFGDWKAPARKLPQKNIGKVAPPQQVRVYLVDRPGAQQSLILAGSLAPSTEAPNDLEIQTMNGAFGGTFTSRLNMNLREDKHWAYGAFSFLRPALGQRPFMLYAPVQTDKTAASVAEMLREAKGVIGDQPLIDPEISKIKVGDVRSMPGAYQTTSAVMGALQGIVQYHRPDDYVQTLKSRIEAQSDASVEAAAREIIHPDQLTWVIVGDLKTIEAPVRALKLGDVQVLDADGQPAAATARTPK</sequence>
<feature type="domain" description="Peptidase M16 C-terminal" evidence="4">
    <location>
        <begin position="214"/>
        <end position="389"/>
    </location>
</feature>
<reference evidence="6" key="1">
    <citation type="journal article" date="2019" name="Int. J. Syst. Evol. Microbiol.">
        <title>The Global Catalogue of Microorganisms (GCM) 10K type strain sequencing project: providing services to taxonomists for standard genome sequencing and annotation.</title>
        <authorList>
            <consortium name="The Broad Institute Genomics Platform"/>
            <consortium name="The Broad Institute Genome Sequencing Center for Infectious Disease"/>
            <person name="Wu L."/>
            <person name="Ma J."/>
        </authorList>
    </citation>
    <scope>NUCLEOTIDE SEQUENCE [LARGE SCALE GENOMIC DNA]</scope>
    <source>
        <strain evidence="6">JCM 17130</strain>
    </source>
</reference>
<feature type="domain" description="Peptidase M16 C-terminal" evidence="4">
    <location>
        <begin position="679"/>
        <end position="843"/>
    </location>
</feature>
<dbReference type="InterPro" id="IPR011249">
    <property type="entry name" value="Metalloenz_LuxS/M16"/>
</dbReference>
<keyword evidence="2" id="KW-0732">Signal</keyword>
<feature type="domain" description="Peptidase M16 N-terminal" evidence="3">
    <location>
        <begin position="524"/>
        <end position="649"/>
    </location>
</feature>
<comment type="similarity">
    <text evidence="1">Belongs to the peptidase M16 family.</text>
</comment>
<protein>
    <submittedName>
        <fullName evidence="5">M16 family metallopeptidase</fullName>
    </submittedName>
</protein>
<feature type="domain" description="Peptidase M16 N-terminal" evidence="3">
    <location>
        <begin position="57"/>
        <end position="194"/>
    </location>
</feature>
<dbReference type="Pfam" id="PF05193">
    <property type="entry name" value="Peptidase_M16_C"/>
    <property type="match status" value="2"/>
</dbReference>
<name>A0ABW0JL16_9GAMM</name>
<evidence type="ECO:0000259" key="4">
    <source>
        <dbReference type="Pfam" id="PF05193"/>
    </source>
</evidence>
<feature type="signal peptide" evidence="2">
    <location>
        <begin position="1"/>
        <end position="25"/>
    </location>
</feature>
<dbReference type="Proteomes" id="UP001596013">
    <property type="component" value="Unassembled WGS sequence"/>
</dbReference>
<proteinExistence type="inferred from homology"/>
<dbReference type="InterPro" id="IPR007863">
    <property type="entry name" value="Peptidase_M16_C"/>
</dbReference>
<dbReference type="PANTHER" id="PTHR11851">
    <property type="entry name" value="METALLOPROTEASE"/>
    <property type="match status" value="1"/>
</dbReference>
<dbReference type="EMBL" id="JBHSMK010000004">
    <property type="protein sequence ID" value="MFC5436584.1"/>
    <property type="molecule type" value="Genomic_DNA"/>
</dbReference>
<evidence type="ECO:0000313" key="6">
    <source>
        <dbReference type="Proteomes" id="UP001596013"/>
    </source>
</evidence>
<dbReference type="InterPro" id="IPR011765">
    <property type="entry name" value="Pept_M16_N"/>
</dbReference>
<dbReference type="SUPFAM" id="SSF63411">
    <property type="entry name" value="LuxS/MPP-like metallohydrolase"/>
    <property type="match status" value="4"/>
</dbReference>
<evidence type="ECO:0000256" key="2">
    <source>
        <dbReference type="SAM" id="SignalP"/>
    </source>
</evidence>